<dbReference type="GeneID" id="140005615"/>
<dbReference type="Pfam" id="PF22936">
    <property type="entry name" value="Pol_BBD"/>
    <property type="match status" value="1"/>
</dbReference>
<name>A0ABM4U616_COFAR</name>
<dbReference type="PANTHER" id="PTHR47592">
    <property type="entry name" value="PBF68 PROTEIN"/>
    <property type="match status" value="1"/>
</dbReference>
<feature type="domain" description="Retrovirus-related Pol polyprotein from transposon TNT 1-94-like beta-barrel" evidence="1">
    <location>
        <begin position="242"/>
        <end position="322"/>
    </location>
</feature>
<gene>
    <name evidence="3" type="primary">LOC140005615</name>
</gene>
<evidence type="ECO:0000313" key="3">
    <source>
        <dbReference type="RefSeq" id="XP_071902727.1"/>
    </source>
</evidence>
<dbReference type="RefSeq" id="XP_071902727.1">
    <property type="nucleotide sequence ID" value="XM_072046626.1"/>
</dbReference>
<organism evidence="2 3">
    <name type="scientific">Coffea arabica</name>
    <name type="common">Arabian coffee</name>
    <dbReference type="NCBI Taxonomy" id="13443"/>
    <lineage>
        <taxon>Eukaryota</taxon>
        <taxon>Viridiplantae</taxon>
        <taxon>Streptophyta</taxon>
        <taxon>Embryophyta</taxon>
        <taxon>Tracheophyta</taxon>
        <taxon>Spermatophyta</taxon>
        <taxon>Magnoliopsida</taxon>
        <taxon>eudicotyledons</taxon>
        <taxon>Gunneridae</taxon>
        <taxon>Pentapetalae</taxon>
        <taxon>asterids</taxon>
        <taxon>lamiids</taxon>
        <taxon>Gentianales</taxon>
        <taxon>Rubiaceae</taxon>
        <taxon>Ixoroideae</taxon>
        <taxon>Gardenieae complex</taxon>
        <taxon>Bertiereae - Coffeeae clade</taxon>
        <taxon>Coffeeae</taxon>
        <taxon>Coffea</taxon>
    </lineage>
</organism>
<evidence type="ECO:0000259" key="1">
    <source>
        <dbReference type="Pfam" id="PF22936"/>
    </source>
</evidence>
<keyword evidence="2" id="KW-1185">Reference proteome</keyword>
<evidence type="ECO:0000313" key="2">
    <source>
        <dbReference type="Proteomes" id="UP001652660"/>
    </source>
</evidence>
<proteinExistence type="predicted"/>
<reference evidence="3" key="1">
    <citation type="submission" date="2025-08" db="UniProtKB">
        <authorList>
            <consortium name="RefSeq"/>
        </authorList>
    </citation>
    <scope>IDENTIFICATION</scope>
    <source>
        <tissue evidence="3">Leaves</tissue>
    </source>
</reference>
<dbReference type="Proteomes" id="UP001652660">
    <property type="component" value="Chromosome 4e"/>
</dbReference>
<dbReference type="InterPro" id="IPR054722">
    <property type="entry name" value="PolX-like_BBD"/>
</dbReference>
<accession>A0ABM4U616</accession>
<protein>
    <recommendedName>
        <fullName evidence="1">Retrovirus-related Pol polyprotein from transposon TNT 1-94-like beta-barrel domain-containing protein</fullName>
    </recommendedName>
</protein>
<sequence length="337" mass="38148">MDNFDGTNFTRWKDKLLFLLMELGVAYLLVDNLPKIPEPSVGKSDEIKTSRKKHEEDEVRCRAFILNILSDRLYDMFHSLKSLQEIWKVLENKYMSEKQVSDQLQVGAAIAKLPSTGNDYRKKLLHTPETFTIDQLTKHIQIEEETCIRENKFALESGTKVKNIESRANKKSGKVETSLKGHFKKECKFYKKLKTEINARQKKANVVEDSLPNNAEIVTMVGGFSINVEIECNLINSQSNDWWYGSGDTVHVGNDKNLFKNYQVVALNEIVLMENHNTSDVLGKGTVELEFTSGKTLVLINVYHVPDTKKNLISASVLCNKGLKAVIDTVKVASSTS</sequence>
<dbReference type="PANTHER" id="PTHR47592:SF31">
    <property type="entry name" value="ZINC FINGER, CCHC-TYPE-RELATED"/>
    <property type="match status" value="1"/>
</dbReference>